<dbReference type="EC" id="1.4.3.-" evidence="11"/>
<feature type="signal peptide" evidence="12">
    <location>
        <begin position="1"/>
        <end position="20"/>
    </location>
</feature>
<dbReference type="InParanoid" id="H2ZT03"/>
<dbReference type="FunFam" id="3.50.50.60:FF:000450">
    <property type="entry name" value="Amine oxidase"/>
    <property type="match status" value="1"/>
</dbReference>
<proteinExistence type="inferred from homology"/>
<reference evidence="15" key="1">
    <citation type="submission" date="2011-08" db="EMBL/GenBank/DDBJ databases">
        <title>The draft genome of Latimeria chalumnae.</title>
        <authorList>
            <person name="Di Palma F."/>
            <person name="Alfoldi J."/>
            <person name="Johnson J."/>
            <person name="Berlin A."/>
            <person name="Gnerre S."/>
            <person name="Jaffe D."/>
            <person name="MacCallum I."/>
            <person name="Young S."/>
            <person name="Walker B.J."/>
            <person name="Lander E."/>
            <person name="Lindblad-Toh K."/>
        </authorList>
    </citation>
    <scope>NUCLEOTIDE SEQUENCE [LARGE SCALE GENOMIC DNA]</scope>
    <source>
        <strain evidence="15">Wild caught</strain>
    </source>
</reference>
<keyword evidence="6 11" id="KW-0274">FAD</keyword>
<organism evidence="14 15">
    <name type="scientific">Latimeria chalumnae</name>
    <name type="common">Coelacanth</name>
    <dbReference type="NCBI Taxonomy" id="7897"/>
    <lineage>
        <taxon>Eukaryota</taxon>
        <taxon>Metazoa</taxon>
        <taxon>Chordata</taxon>
        <taxon>Craniata</taxon>
        <taxon>Vertebrata</taxon>
        <taxon>Euteleostomi</taxon>
        <taxon>Coelacanthiformes</taxon>
        <taxon>Coelacanthidae</taxon>
        <taxon>Latimeria</taxon>
    </lineage>
</organism>
<protein>
    <recommendedName>
        <fullName evidence="11">Amine oxidase</fullName>
        <ecNumber evidence="11">1.4.3.-</ecNumber>
    </recommendedName>
</protein>
<dbReference type="SUPFAM" id="SSF54373">
    <property type="entry name" value="FAD-linked reductases, C-terminal domain"/>
    <property type="match status" value="1"/>
</dbReference>
<dbReference type="Proteomes" id="UP000008672">
    <property type="component" value="Unassembled WGS sequence"/>
</dbReference>
<dbReference type="PANTHER" id="PTHR10742">
    <property type="entry name" value="FLAVIN MONOAMINE OXIDASE"/>
    <property type="match status" value="1"/>
</dbReference>
<comment type="subcellular location">
    <subcellularLocation>
        <location evidence="2">Secreted</location>
    </subcellularLocation>
</comment>
<dbReference type="Gene3D" id="1.10.10.1620">
    <property type="match status" value="1"/>
</dbReference>
<dbReference type="GO" id="GO:0005576">
    <property type="term" value="C:extracellular region"/>
    <property type="evidence" value="ECO:0007669"/>
    <property type="project" value="UniProtKB-SubCell"/>
</dbReference>
<evidence type="ECO:0000256" key="6">
    <source>
        <dbReference type="ARBA" id="ARBA00022827"/>
    </source>
</evidence>
<dbReference type="FunFam" id="3.50.50.60:FF:000242">
    <property type="entry name" value="Amine oxidase"/>
    <property type="match status" value="1"/>
</dbReference>
<comment type="similarity">
    <text evidence="3">Belongs to the flavin monoamine oxidase family. FIG1 subfamily.</text>
</comment>
<feature type="binding site" evidence="10">
    <location>
        <begin position="106"/>
        <end position="109"/>
    </location>
    <ligand>
        <name>FAD</name>
        <dbReference type="ChEBI" id="CHEBI:57692"/>
    </ligand>
</feature>
<dbReference type="PRINTS" id="PR00757">
    <property type="entry name" value="AMINEOXDASEF"/>
</dbReference>
<comment type="cofactor">
    <cofactor evidence="1 11">
        <name>FAD</name>
        <dbReference type="ChEBI" id="CHEBI:57692"/>
    </cofactor>
</comment>
<sequence length="519" mass="58944">MDKYFMYMFLLSCLLGTIWAAHSENPLKSCFKDPDYDQLLQLAEQGLPNAHPKNIVIVGAGIAGLTAASVLEKAGHKVTILEASGRIGGRIETYRNESGGWHAELGAMRMPATHRILMHYIRKFKLPLDDFITDDNNTWYLINGILKKTCEVKENPDILKYPVKDNERGKSASQLFNDCISKFKDDLIRNNYDCKHVMKKYDHYSVKEYLIEECQLSEGAVQMIGDILNEQSLFCTAFTESLRDQSDISDSVQFYEIVGGSDNLPRVIYESLQSPVHLNSRVTEVKQSEDDVIVVFQNTAAPCKTSSITADYVLITATARATIFMTFDPPLSNSKMEALRSVHYDSSTKILLIFKEKFWEKEGIHGGKSITDQPSRFIYYHTHKFRSEVGIVLASYTWSDDSVTFLGLSDEECIKHALDDLVQIHGEHIRPLWQSGLVKKWSLDPYSLGAFALFTPYQFTEYECDLFKHEGRIHFAGEHTALSHAWIDTSMKSALRAARNINKHAQITYYLNGSNHISL</sequence>
<dbReference type="GO" id="GO:0001716">
    <property type="term" value="F:L-amino-acid oxidase activity"/>
    <property type="evidence" value="ECO:0007669"/>
    <property type="project" value="TreeGrafter"/>
</dbReference>
<evidence type="ECO:0000256" key="5">
    <source>
        <dbReference type="ARBA" id="ARBA00022630"/>
    </source>
</evidence>
<keyword evidence="8" id="KW-1015">Disulfide bond</keyword>
<keyword evidence="4" id="KW-0964">Secreted</keyword>
<accession>H2ZT03</accession>
<dbReference type="GO" id="GO:0009063">
    <property type="term" value="P:amino acid catabolic process"/>
    <property type="evidence" value="ECO:0007669"/>
    <property type="project" value="TreeGrafter"/>
</dbReference>
<dbReference type="InterPro" id="IPR050281">
    <property type="entry name" value="Flavin_monoamine_oxidase"/>
</dbReference>
<dbReference type="FunFam" id="1.10.405.10:FF:000004">
    <property type="entry name" value="Amine oxidase"/>
    <property type="match status" value="1"/>
</dbReference>
<dbReference type="GeneTree" id="ENSGT00940000160928"/>
<evidence type="ECO:0000256" key="8">
    <source>
        <dbReference type="ARBA" id="ARBA00023157"/>
    </source>
</evidence>
<feature type="binding site" evidence="10">
    <location>
        <position position="478"/>
    </location>
    <ligand>
        <name>FAD</name>
        <dbReference type="ChEBI" id="CHEBI:57692"/>
    </ligand>
</feature>
<keyword evidence="5 11" id="KW-0285">Flavoprotein</keyword>
<keyword evidence="7 11" id="KW-0560">Oxidoreductase</keyword>
<evidence type="ECO:0000313" key="14">
    <source>
        <dbReference type="Ensembl" id="ENSLACP00000000524.1"/>
    </source>
</evidence>
<dbReference type="Gene3D" id="3.50.50.60">
    <property type="entry name" value="FAD/NAD(P)-binding domain"/>
    <property type="match status" value="2"/>
</dbReference>
<dbReference type="Pfam" id="PF01593">
    <property type="entry name" value="Amino_oxidase"/>
    <property type="match status" value="1"/>
</dbReference>
<feature type="chain" id="PRO_5003578947" description="Amine oxidase" evidence="12">
    <location>
        <begin position="21"/>
        <end position="519"/>
    </location>
</feature>
<evidence type="ECO:0000256" key="1">
    <source>
        <dbReference type="ARBA" id="ARBA00001974"/>
    </source>
</evidence>
<name>H2ZT03_LATCH</name>
<dbReference type="eggNOG" id="KOG0029">
    <property type="taxonomic scope" value="Eukaryota"/>
</dbReference>
<dbReference type="Ensembl" id="ENSLACT00000000526.1">
    <property type="protein sequence ID" value="ENSLACP00000000524.1"/>
    <property type="gene ID" value="ENSLACG00000000464.1"/>
</dbReference>
<evidence type="ECO:0000256" key="4">
    <source>
        <dbReference type="ARBA" id="ARBA00022525"/>
    </source>
</evidence>
<dbReference type="EMBL" id="AFYH01139309">
    <property type="status" value="NOT_ANNOTATED_CDS"/>
    <property type="molecule type" value="Genomic_DNA"/>
</dbReference>
<keyword evidence="9" id="KW-0325">Glycoprotein</keyword>
<dbReference type="STRING" id="7897.ENSLACP00000000524"/>
<evidence type="ECO:0000256" key="3">
    <source>
        <dbReference type="ARBA" id="ARBA00005465"/>
    </source>
</evidence>
<feature type="domain" description="Amine oxidase" evidence="13">
    <location>
        <begin position="62"/>
        <end position="501"/>
    </location>
</feature>
<dbReference type="FunCoup" id="H2ZT03">
    <property type="interactions" value="142"/>
</dbReference>
<dbReference type="Gene3D" id="3.30.70.2100">
    <property type="match status" value="1"/>
</dbReference>
<reference evidence="14" key="3">
    <citation type="submission" date="2025-09" db="UniProtKB">
        <authorList>
            <consortium name="Ensembl"/>
        </authorList>
    </citation>
    <scope>IDENTIFICATION</scope>
</reference>
<evidence type="ECO:0000256" key="7">
    <source>
        <dbReference type="ARBA" id="ARBA00023002"/>
    </source>
</evidence>
<dbReference type="Gene3D" id="3.90.660.10">
    <property type="match status" value="1"/>
</dbReference>
<feature type="binding site" evidence="10">
    <location>
        <position position="109"/>
    </location>
    <ligand>
        <name>substrate</name>
    </ligand>
</feature>
<feature type="binding site" evidence="10">
    <location>
        <begin position="82"/>
        <end position="83"/>
    </location>
    <ligand>
        <name>FAD</name>
        <dbReference type="ChEBI" id="CHEBI:57692"/>
    </ligand>
</feature>
<evidence type="ECO:0000259" key="13">
    <source>
        <dbReference type="Pfam" id="PF01593"/>
    </source>
</evidence>
<gene>
    <name evidence="14" type="primary">LOC102367420</name>
</gene>
<evidence type="ECO:0000256" key="10">
    <source>
        <dbReference type="PIRSR" id="PIRSR601613-1"/>
    </source>
</evidence>
<evidence type="ECO:0000256" key="2">
    <source>
        <dbReference type="ARBA" id="ARBA00004613"/>
    </source>
</evidence>
<dbReference type="InterPro" id="IPR001613">
    <property type="entry name" value="Flavin_amine_oxidase"/>
</dbReference>
<evidence type="ECO:0000256" key="12">
    <source>
        <dbReference type="SAM" id="SignalP"/>
    </source>
</evidence>
<dbReference type="AlphaFoldDB" id="H2ZT03"/>
<evidence type="ECO:0000256" key="9">
    <source>
        <dbReference type="ARBA" id="ARBA00023180"/>
    </source>
</evidence>
<dbReference type="Gene3D" id="1.10.405.10">
    <property type="entry name" value="Guanine Nucleotide Dissociation Inhibitor, domain 1"/>
    <property type="match status" value="1"/>
</dbReference>
<feature type="binding site" evidence="10">
    <location>
        <position position="282"/>
    </location>
    <ligand>
        <name>FAD</name>
        <dbReference type="ChEBI" id="CHEBI:57692"/>
    </ligand>
</feature>
<dbReference type="InterPro" id="IPR002937">
    <property type="entry name" value="Amino_oxidase"/>
</dbReference>
<reference evidence="14" key="2">
    <citation type="submission" date="2025-08" db="UniProtKB">
        <authorList>
            <consortium name="Ensembl"/>
        </authorList>
    </citation>
    <scope>IDENTIFICATION</scope>
</reference>
<dbReference type="OMA" id="MWEFETV"/>
<dbReference type="FunFam" id="1.10.10.1620:FF:000001">
    <property type="entry name" value="Amine oxidase"/>
    <property type="match status" value="1"/>
</dbReference>
<dbReference type="InterPro" id="IPR036188">
    <property type="entry name" value="FAD/NAD-bd_sf"/>
</dbReference>
<dbReference type="SUPFAM" id="SSF51905">
    <property type="entry name" value="FAD/NAD(P)-binding domain"/>
    <property type="match status" value="1"/>
</dbReference>
<evidence type="ECO:0000256" key="11">
    <source>
        <dbReference type="RuleBase" id="RU362067"/>
    </source>
</evidence>
<dbReference type="HOGENOM" id="CLU_004498_8_3_1"/>
<evidence type="ECO:0000313" key="15">
    <source>
        <dbReference type="Proteomes" id="UP000008672"/>
    </source>
</evidence>
<keyword evidence="12" id="KW-0732">Signal</keyword>
<dbReference type="EMBL" id="AFYH01139308">
    <property type="status" value="NOT_ANNOTATED_CDS"/>
    <property type="molecule type" value="Genomic_DNA"/>
</dbReference>
<dbReference type="PANTHER" id="PTHR10742:SF342">
    <property type="entry name" value="AMINE OXIDASE"/>
    <property type="match status" value="1"/>
</dbReference>
<keyword evidence="15" id="KW-1185">Reference proteome</keyword>